<name>A0AAE0GQA7_9CHLO</name>
<sequence>MMQQMKDLNTRVEAAEEVAATAAAQSGGSALSEWGRRTGGTATVTVRAPRLGEFFSSDEVLIKLIAKIDRIENFIETHRTGGLLPCRKGLTGFRAGSHPDPHVGFDGKQRKAVPKCPRCPTAGDGHKYPSWFDCPLDGKREEAGSTVAYCQPVDDCTPEVLHTLAIAPTVVDAGAASGGVDVTAYGFAVSDSEDSDGEDMDMDAELQQLRREVSEATRGVRFNQATFILQVSMGSAAIDGDDAQSALFTQPSEGFSATVGFSVPPWGLGPHMPVVLLACIILCFGVAGVAAAVHGVTGKDDTGDIGTPVVCYGHACIYRGIDALSPVVRDQVLAAFRAAAQSGGANVSAGGAPGGAGGDPTGAAGYAPFGM</sequence>
<keyword evidence="3" id="KW-1185">Reference proteome</keyword>
<organism evidence="2 3">
    <name type="scientific">Cymbomonas tetramitiformis</name>
    <dbReference type="NCBI Taxonomy" id="36881"/>
    <lineage>
        <taxon>Eukaryota</taxon>
        <taxon>Viridiplantae</taxon>
        <taxon>Chlorophyta</taxon>
        <taxon>Pyramimonadophyceae</taxon>
        <taxon>Pyramimonadales</taxon>
        <taxon>Pyramimonadaceae</taxon>
        <taxon>Cymbomonas</taxon>
    </lineage>
</organism>
<feature type="transmembrane region" description="Helical" evidence="1">
    <location>
        <begin position="274"/>
        <end position="293"/>
    </location>
</feature>
<evidence type="ECO:0000313" key="3">
    <source>
        <dbReference type="Proteomes" id="UP001190700"/>
    </source>
</evidence>
<protein>
    <submittedName>
        <fullName evidence="2">Uncharacterized protein</fullName>
    </submittedName>
</protein>
<dbReference type="AlphaFoldDB" id="A0AAE0GQA7"/>
<evidence type="ECO:0000256" key="1">
    <source>
        <dbReference type="SAM" id="Phobius"/>
    </source>
</evidence>
<keyword evidence="1" id="KW-0812">Transmembrane</keyword>
<accession>A0AAE0GQA7</accession>
<comment type="caution">
    <text evidence="2">The sequence shown here is derived from an EMBL/GenBank/DDBJ whole genome shotgun (WGS) entry which is preliminary data.</text>
</comment>
<keyword evidence="1" id="KW-1133">Transmembrane helix</keyword>
<dbReference type="EMBL" id="LGRX02003796">
    <property type="protein sequence ID" value="KAK3281571.1"/>
    <property type="molecule type" value="Genomic_DNA"/>
</dbReference>
<gene>
    <name evidence="2" type="ORF">CYMTET_10639</name>
</gene>
<keyword evidence="1" id="KW-0472">Membrane</keyword>
<evidence type="ECO:0000313" key="2">
    <source>
        <dbReference type="EMBL" id="KAK3281571.1"/>
    </source>
</evidence>
<proteinExistence type="predicted"/>
<reference evidence="2 3" key="1">
    <citation type="journal article" date="2015" name="Genome Biol. Evol.">
        <title>Comparative Genomics of a Bacterivorous Green Alga Reveals Evolutionary Causalities and Consequences of Phago-Mixotrophic Mode of Nutrition.</title>
        <authorList>
            <person name="Burns J.A."/>
            <person name="Paasch A."/>
            <person name="Narechania A."/>
            <person name="Kim E."/>
        </authorList>
    </citation>
    <scope>NUCLEOTIDE SEQUENCE [LARGE SCALE GENOMIC DNA]</scope>
    <source>
        <strain evidence="2 3">PLY_AMNH</strain>
    </source>
</reference>
<dbReference type="Proteomes" id="UP001190700">
    <property type="component" value="Unassembled WGS sequence"/>
</dbReference>